<dbReference type="Ensembl" id="ENSOART00020047139.1">
    <property type="protein sequence ID" value="ENSOARP00020042809.1"/>
    <property type="gene ID" value="ENSOARG00020021199.2"/>
</dbReference>
<gene>
    <name evidence="1" type="primary">LOC114117764</name>
</gene>
<reference evidence="1" key="3">
    <citation type="submission" date="2025-09" db="UniProtKB">
        <authorList>
            <consortium name="Ensembl"/>
        </authorList>
    </citation>
    <scope>IDENTIFICATION</scope>
</reference>
<sequence>MPSLRSRLPVELGSVPDPESQVGRLHRLAVAGGPSWGLTRLLRRVVQVDGENSAGQTALFLSALLGHSSAVQLLLASGANPNHRCLDGSTPVHAGAFSGRSLVLLHLLQAGGDLRLRDQQGHSPWDWAEQGGAKQSWEMLELLQLCRAHMSALVHGSELAPAVSLGQWQASSGHSLCGGLRLVQANRAWRPEQTRRPPHVPALGFGQLSSLWPLGLVTGVPVVDPKELLPAQGEPDRTYRSSSHTLMANLLWRGHPVTVRQLKVPGAQADVLLADLQHCSALHHPSLLLLMALSPSEDLSGLCLLFEPVWLGSLHVVLHPRGPREGRPPHLVPGLLPGHLLLQVLEALLFLQARWRAHGGLSSHAVQLVRPGLAKVGSLEHGRPLHQRWLQPKPRQGYPWGGPGPGLPPPPELYPWLPLELIHGDTPAATSDLYSFCILAQEVFTGELPWAGKKGAEVKAKLEAGESPALDPLVPAPYQALVRAGLGLGPADRCGSLQSTRYLLREAVAQDSASEVSSPRDWATQCPPPQGSLPGHGPQQSPEGCHLGLRQQLDSRQQPKSPPWRLPRAQPHSQGQPGPEPGAQINSTQP</sequence>
<name>A0AC11DAF8_SHEEP</name>
<organism evidence="1">
    <name type="scientific">Ovis aries</name>
    <name type="common">Sheep</name>
    <dbReference type="NCBI Taxonomy" id="9940"/>
    <lineage>
        <taxon>Eukaryota</taxon>
        <taxon>Metazoa</taxon>
        <taxon>Chordata</taxon>
        <taxon>Craniata</taxon>
        <taxon>Vertebrata</taxon>
        <taxon>Euteleostomi</taxon>
        <taxon>Mammalia</taxon>
        <taxon>Eutheria</taxon>
        <taxon>Laurasiatheria</taxon>
        <taxon>Artiodactyla</taxon>
        <taxon>Ruminantia</taxon>
        <taxon>Pecora</taxon>
        <taxon>Bovidae</taxon>
        <taxon>Caprinae</taxon>
        <taxon>Ovis</taxon>
    </lineage>
</organism>
<reference evidence="1" key="1">
    <citation type="submission" date="2020-11" db="EMBL/GenBank/DDBJ databases">
        <authorList>
            <person name="Davenport K.M."/>
            <person name="Bickhart D.M."/>
            <person name="Smith T.P.L."/>
            <person name="Murdoch B.M."/>
            <person name="Rosen B.D."/>
        </authorList>
    </citation>
    <scope>NUCLEOTIDE SEQUENCE [LARGE SCALE GENOMIC DNA]</scope>
    <source>
        <strain evidence="1">OAR_USU_Benz2616</strain>
    </source>
</reference>
<accession>A0AC11DAF8</accession>
<evidence type="ECO:0000313" key="1">
    <source>
        <dbReference type="Ensembl" id="ENSOARP00020042809.1"/>
    </source>
</evidence>
<protein>
    <submittedName>
        <fullName evidence="1">Uncharacterized protein</fullName>
    </submittedName>
</protein>
<proteinExistence type="predicted"/>
<reference evidence="1" key="2">
    <citation type="submission" date="2025-08" db="UniProtKB">
        <authorList>
            <consortium name="Ensembl"/>
        </authorList>
    </citation>
    <scope>IDENTIFICATION</scope>
</reference>